<name>A0AAU9QVM2_9VIBR</name>
<dbReference type="EMBL" id="CAKMUD010000121">
    <property type="protein sequence ID" value="CAH1603145.1"/>
    <property type="molecule type" value="Genomic_DNA"/>
</dbReference>
<reference evidence="2" key="1">
    <citation type="submission" date="2022-01" db="EMBL/GenBank/DDBJ databases">
        <authorList>
            <person name="Lagorce A."/>
        </authorList>
    </citation>
    <scope>NUCLEOTIDE SEQUENCE</scope>
    <source>
        <strain evidence="2">Th15_F1_A12</strain>
    </source>
</reference>
<feature type="transmembrane region" description="Helical" evidence="1">
    <location>
        <begin position="48"/>
        <end position="73"/>
    </location>
</feature>
<keyword evidence="1" id="KW-1133">Transmembrane helix</keyword>
<keyword evidence="1" id="KW-0812">Transmembrane</keyword>
<comment type="caution">
    <text evidence="2">The sequence shown here is derived from an EMBL/GenBank/DDBJ whole genome shotgun (WGS) entry which is preliminary data.</text>
</comment>
<gene>
    <name evidence="2" type="ORF">THF1A12_640013</name>
</gene>
<protein>
    <recommendedName>
        <fullName evidence="4">DUF1240 domain-containing protein</fullName>
    </recommendedName>
</protein>
<dbReference type="Proteomes" id="UP001295462">
    <property type="component" value="Unassembled WGS sequence"/>
</dbReference>
<feature type="transmembrane region" description="Helical" evidence="1">
    <location>
        <begin position="12"/>
        <end position="33"/>
    </location>
</feature>
<dbReference type="AlphaFoldDB" id="A0AAU9QVM2"/>
<evidence type="ECO:0000313" key="3">
    <source>
        <dbReference type="Proteomes" id="UP001295462"/>
    </source>
</evidence>
<keyword evidence="1" id="KW-0472">Membrane</keyword>
<accession>A0AAU9QVM2</accession>
<feature type="transmembrane region" description="Helical" evidence="1">
    <location>
        <begin position="94"/>
        <end position="116"/>
    </location>
</feature>
<evidence type="ECO:0000256" key="1">
    <source>
        <dbReference type="SAM" id="Phobius"/>
    </source>
</evidence>
<evidence type="ECO:0000313" key="2">
    <source>
        <dbReference type="EMBL" id="CAH1603145.1"/>
    </source>
</evidence>
<proteinExistence type="predicted"/>
<dbReference type="RefSeq" id="WP_409590125.1">
    <property type="nucleotide sequence ID" value="NZ_CAKMTZ010000118.1"/>
</dbReference>
<evidence type="ECO:0008006" key="4">
    <source>
        <dbReference type="Google" id="ProtNLM"/>
    </source>
</evidence>
<sequence length="153" mass="17302">MNLMIDKLKIITIVILGGGVGFISLWCYWVFYIEQLIRPSSEITGDPLYIISALFGMSLSVFGLMAVQPFIHIKLWVKARRVALLKDLMSPKDIIRIIVITAIIGGGFSFVSNIILLHKVIPDNGYELCPKKVGYKKNLLRDYVLDVSHCEKF</sequence>
<organism evidence="2 3">
    <name type="scientific">Vibrio jasicida</name>
    <dbReference type="NCBI Taxonomy" id="766224"/>
    <lineage>
        <taxon>Bacteria</taxon>
        <taxon>Pseudomonadati</taxon>
        <taxon>Pseudomonadota</taxon>
        <taxon>Gammaproteobacteria</taxon>
        <taxon>Vibrionales</taxon>
        <taxon>Vibrionaceae</taxon>
        <taxon>Vibrio</taxon>
    </lineage>
</organism>